<sequence>MMFKGKRFSTELLFQESKLLSVEQLYTRAVIRFMLTNSCYRNKLSTNHNIRSAANQNLALSFVRLSATQRHISYTGPTVYNALPVLIKGGPFKKVKHLVNQWIIESNFSLNF</sequence>
<reference evidence="1" key="1">
    <citation type="submission" date="2022-01" db="EMBL/GenBank/DDBJ databases">
        <authorList>
            <person name="King R."/>
        </authorList>
    </citation>
    <scope>NUCLEOTIDE SEQUENCE</scope>
</reference>
<dbReference type="OrthoDB" id="445826at2759"/>
<accession>A0A9N9QLD2</accession>
<dbReference type="AlphaFoldDB" id="A0A9N9QLD2"/>
<gene>
    <name evidence="1" type="ORF">CEUTPL_LOCUS10622</name>
</gene>
<proteinExistence type="predicted"/>
<dbReference type="Proteomes" id="UP001152799">
    <property type="component" value="Chromosome 6"/>
</dbReference>
<dbReference type="EMBL" id="OU892282">
    <property type="protein sequence ID" value="CAG9770164.1"/>
    <property type="molecule type" value="Genomic_DNA"/>
</dbReference>
<name>A0A9N9QLD2_9CUCU</name>
<keyword evidence="2" id="KW-1185">Reference proteome</keyword>
<evidence type="ECO:0000313" key="1">
    <source>
        <dbReference type="EMBL" id="CAG9770164.1"/>
    </source>
</evidence>
<evidence type="ECO:0000313" key="2">
    <source>
        <dbReference type="Proteomes" id="UP001152799"/>
    </source>
</evidence>
<protein>
    <submittedName>
        <fullName evidence="1">Uncharacterized protein</fullName>
    </submittedName>
</protein>
<organism evidence="1 2">
    <name type="scientific">Ceutorhynchus assimilis</name>
    <name type="common">cabbage seed weevil</name>
    <dbReference type="NCBI Taxonomy" id="467358"/>
    <lineage>
        <taxon>Eukaryota</taxon>
        <taxon>Metazoa</taxon>
        <taxon>Ecdysozoa</taxon>
        <taxon>Arthropoda</taxon>
        <taxon>Hexapoda</taxon>
        <taxon>Insecta</taxon>
        <taxon>Pterygota</taxon>
        <taxon>Neoptera</taxon>
        <taxon>Endopterygota</taxon>
        <taxon>Coleoptera</taxon>
        <taxon>Polyphaga</taxon>
        <taxon>Cucujiformia</taxon>
        <taxon>Curculionidae</taxon>
        <taxon>Ceutorhynchinae</taxon>
        <taxon>Ceutorhynchus</taxon>
    </lineage>
</organism>